<evidence type="ECO:0000313" key="3">
    <source>
        <dbReference type="EMBL" id="KAF1816595.1"/>
    </source>
</evidence>
<evidence type="ECO:0000313" key="5">
    <source>
        <dbReference type="RefSeq" id="XP_033538226.1"/>
    </source>
</evidence>
<protein>
    <submittedName>
        <fullName evidence="3 5">Uncharacterized protein</fullName>
    </submittedName>
</protein>
<gene>
    <name evidence="3 5" type="ORF">P152DRAFT_493004</name>
</gene>
<dbReference type="Proteomes" id="UP000504638">
    <property type="component" value="Unplaced"/>
</dbReference>
<dbReference type="GeneID" id="54422761"/>
<feature type="region of interest" description="Disordered" evidence="1">
    <location>
        <begin position="144"/>
        <end position="188"/>
    </location>
</feature>
<evidence type="ECO:0000256" key="2">
    <source>
        <dbReference type="SAM" id="SignalP"/>
    </source>
</evidence>
<accession>A0A6G1GEQ7</accession>
<proteinExistence type="predicted"/>
<name>A0A6G1GEQ7_9PEZI</name>
<reference evidence="3 5" key="1">
    <citation type="submission" date="2020-01" db="EMBL/GenBank/DDBJ databases">
        <authorList>
            <consortium name="DOE Joint Genome Institute"/>
            <person name="Haridas S."/>
            <person name="Albert R."/>
            <person name="Binder M."/>
            <person name="Bloem J."/>
            <person name="Labutti K."/>
            <person name="Salamov A."/>
            <person name="Andreopoulos B."/>
            <person name="Baker S.E."/>
            <person name="Barry K."/>
            <person name="Bills G."/>
            <person name="Bluhm B.H."/>
            <person name="Cannon C."/>
            <person name="Castanera R."/>
            <person name="Culley D.E."/>
            <person name="Daum C."/>
            <person name="Ezra D."/>
            <person name="Gonzalez J.B."/>
            <person name="Henrissat B."/>
            <person name="Kuo A."/>
            <person name="Liang C."/>
            <person name="Lipzen A."/>
            <person name="Lutzoni F."/>
            <person name="Magnuson J."/>
            <person name="Mondo S."/>
            <person name="Nolan M."/>
            <person name="Ohm R."/>
            <person name="Pangilinan J."/>
            <person name="Park H.-J."/>
            <person name="Ramirez L."/>
            <person name="Alfaro M."/>
            <person name="Sun H."/>
            <person name="Tritt A."/>
            <person name="Yoshinaga Y."/>
            <person name="Zwiers L.-H."/>
            <person name="Turgeon B.G."/>
            <person name="Goodwin S.B."/>
            <person name="Spatafora J.W."/>
            <person name="Crous P.W."/>
            <person name="Grigoriev I.V."/>
        </authorList>
    </citation>
    <scope>NUCLEOTIDE SEQUENCE</scope>
    <source>
        <strain evidence="3 5">CBS 781.70</strain>
    </source>
</reference>
<dbReference type="EMBL" id="ML975150">
    <property type="protein sequence ID" value="KAF1816595.1"/>
    <property type="molecule type" value="Genomic_DNA"/>
</dbReference>
<dbReference type="AlphaFoldDB" id="A0A6G1GEQ7"/>
<keyword evidence="2" id="KW-0732">Signal</keyword>
<keyword evidence="4" id="KW-1185">Reference proteome</keyword>
<feature type="signal peptide" evidence="2">
    <location>
        <begin position="1"/>
        <end position="22"/>
    </location>
</feature>
<reference evidence="5" key="3">
    <citation type="submission" date="2025-04" db="UniProtKB">
        <authorList>
            <consortium name="RefSeq"/>
        </authorList>
    </citation>
    <scope>IDENTIFICATION</scope>
    <source>
        <strain evidence="5">CBS 781.70</strain>
    </source>
</reference>
<feature type="chain" id="PRO_5044632080" evidence="2">
    <location>
        <begin position="23"/>
        <end position="438"/>
    </location>
</feature>
<dbReference type="RefSeq" id="XP_033538226.1">
    <property type="nucleotide sequence ID" value="XM_033682191.1"/>
</dbReference>
<dbReference type="OrthoDB" id="4142625at2759"/>
<evidence type="ECO:0000256" key="1">
    <source>
        <dbReference type="SAM" id="MobiDB-lite"/>
    </source>
</evidence>
<sequence length="438" mass="46470">MGLSKSWLTVLLLGQGIAGLPALPDSDRLGRRQLAVPLPQGLNPIQPATIEKLAPLLYPIAEREIVRYGPLKLRPAGAAHTDATLDPNGSAFSGVLEGLCKNCIILFGSTDLTYENGSHADIATGVYNHHVFIGNMGKTTPNPFNCSTENLPPLPGASTTPAAGSEAGGHSNGSESNMDSHSHSHSKRQFAGLTQIMGSGDDGTPIDYFVRKGNLKAGSYVSPTDRIIHSSEFVNYRKEEQSVYITIQYEYVPGRPEGYKDASMTSVSVLGCRGVAYYPPANKSTTMLSPSYTVTRAGTLYNMHAHLHDGGVDVSLYVNRMLVCTSTALYGGESGTLVLEGSEWRTIQNYTKCLDPVSVKKGDEVIVAATYDLIKHKLRPMASMGHGDHSSEGMVSDAGGAEAMGMLAIIFAADDSLPAANTSSTVMNATTGANAIRS</sequence>
<organism evidence="3">
    <name type="scientific">Eremomyces bilateralis CBS 781.70</name>
    <dbReference type="NCBI Taxonomy" id="1392243"/>
    <lineage>
        <taxon>Eukaryota</taxon>
        <taxon>Fungi</taxon>
        <taxon>Dikarya</taxon>
        <taxon>Ascomycota</taxon>
        <taxon>Pezizomycotina</taxon>
        <taxon>Dothideomycetes</taxon>
        <taxon>Dothideomycetes incertae sedis</taxon>
        <taxon>Eremomycetales</taxon>
        <taxon>Eremomycetaceae</taxon>
        <taxon>Eremomyces</taxon>
    </lineage>
</organism>
<evidence type="ECO:0000313" key="4">
    <source>
        <dbReference type="Proteomes" id="UP000504638"/>
    </source>
</evidence>
<reference evidence="5" key="2">
    <citation type="submission" date="2020-04" db="EMBL/GenBank/DDBJ databases">
        <authorList>
            <consortium name="NCBI Genome Project"/>
        </authorList>
    </citation>
    <scope>NUCLEOTIDE SEQUENCE</scope>
    <source>
        <strain evidence="5">CBS 781.70</strain>
    </source>
</reference>